<proteinExistence type="predicted"/>
<keyword evidence="1" id="KW-0678">Repressor</keyword>
<dbReference type="PANTHER" id="PTHR30055:SF234">
    <property type="entry name" value="HTH-TYPE TRANSCRIPTIONAL REGULATOR BETI"/>
    <property type="match status" value="1"/>
</dbReference>
<feature type="domain" description="HTH tetR-type" evidence="6">
    <location>
        <begin position="6"/>
        <end position="66"/>
    </location>
</feature>
<evidence type="ECO:0000256" key="2">
    <source>
        <dbReference type="ARBA" id="ARBA00023015"/>
    </source>
</evidence>
<dbReference type="Proteomes" id="UP000029481">
    <property type="component" value="Chromosome"/>
</dbReference>
<dbReference type="InterPro" id="IPR001647">
    <property type="entry name" value="HTH_TetR"/>
</dbReference>
<keyword evidence="8" id="KW-1185">Reference proteome</keyword>
<dbReference type="EMBL" id="CP009451">
    <property type="protein sequence ID" value="AIR03513.1"/>
    <property type="molecule type" value="Genomic_DNA"/>
</dbReference>
<dbReference type="PRINTS" id="PR00455">
    <property type="entry name" value="HTHTETR"/>
</dbReference>
<dbReference type="Pfam" id="PF13977">
    <property type="entry name" value="TetR_C_6"/>
    <property type="match status" value="1"/>
</dbReference>
<evidence type="ECO:0000259" key="6">
    <source>
        <dbReference type="PROSITE" id="PS50977"/>
    </source>
</evidence>
<accession>A0A089PU31</accession>
<name>A0A089PU31_9ENTR</name>
<protein>
    <submittedName>
        <fullName evidence="7">TetR-family transcriptional regulator</fullName>
    </submittedName>
</protein>
<dbReference type="PROSITE" id="PS50977">
    <property type="entry name" value="HTH_TETR_2"/>
    <property type="match status" value="1"/>
</dbReference>
<dbReference type="Pfam" id="PF00440">
    <property type="entry name" value="TetR_N"/>
    <property type="match status" value="1"/>
</dbReference>
<keyword evidence="2" id="KW-0805">Transcription regulation</keyword>
<dbReference type="AlphaFoldDB" id="A0A089PU31"/>
<dbReference type="KEGG" id="cnt:JT31_02440"/>
<dbReference type="GO" id="GO:0000976">
    <property type="term" value="F:transcription cis-regulatory region binding"/>
    <property type="evidence" value="ECO:0007669"/>
    <property type="project" value="TreeGrafter"/>
</dbReference>
<evidence type="ECO:0000256" key="1">
    <source>
        <dbReference type="ARBA" id="ARBA00022491"/>
    </source>
</evidence>
<dbReference type="InterPro" id="IPR036271">
    <property type="entry name" value="Tet_transcr_reg_TetR-rel_C_sf"/>
</dbReference>
<organism evidence="7 8">
    <name type="scientific">Cedecea neteri</name>
    <dbReference type="NCBI Taxonomy" id="158822"/>
    <lineage>
        <taxon>Bacteria</taxon>
        <taxon>Pseudomonadati</taxon>
        <taxon>Pseudomonadota</taxon>
        <taxon>Gammaproteobacteria</taxon>
        <taxon>Enterobacterales</taxon>
        <taxon>Enterobacteriaceae</taxon>
        <taxon>Cedecea</taxon>
    </lineage>
</organism>
<dbReference type="RefSeq" id="WP_038472934.1">
    <property type="nucleotide sequence ID" value="NZ_CP009451.1"/>
</dbReference>
<dbReference type="GO" id="GO:0003700">
    <property type="term" value="F:DNA-binding transcription factor activity"/>
    <property type="evidence" value="ECO:0007669"/>
    <property type="project" value="TreeGrafter"/>
</dbReference>
<dbReference type="OrthoDB" id="6992431at2"/>
<evidence type="ECO:0000256" key="3">
    <source>
        <dbReference type="ARBA" id="ARBA00023125"/>
    </source>
</evidence>
<dbReference type="Gene3D" id="1.10.357.10">
    <property type="entry name" value="Tetracycline Repressor, domain 2"/>
    <property type="match status" value="1"/>
</dbReference>
<dbReference type="InterPro" id="IPR039538">
    <property type="entry name" value="BetI_C"/>
</dbReference>
<reference evidence="7 8" key="1">
    <citation type="submission" date="2014-09" db="EMBL/GenBank/DDBJ databases">
        <title>Cedecea neteri SSMD04 Genome Sequencing.</title>
        <authorList>
            <person name="Tan J.-Y."/>
        </authorList>
    </citation>
    <scope>NUCLEOTIDE SEQUENCE [LARGE SCALE GENOMIC DNA]</scope>
    <source>
        <strain evidence="7 8">SSMD04</strain>
    </source>
</reference>
<gene>
    <name evidence="7" type="ORF">JT31_02440</name>
</gene>
<dbReference type="InterPro" id="IPR050109">
    <property type="entry name" value="HTH-type_TetR-like_transc_reg"/>
</dbReference>
<keyword evidence="4" id="KW-0804">Transcription</keyword>
<sequence>MKEAPDTLRSKILSGAIELFIEKGIEKVTTRELTERVGISRSHIYHYFRDWQTLCIEAMTEFLMADLHRFTAETDSLSPADKLQRLIHTYLPHAPDAVWQLYGTLWHQAAHSTLWAELALVMTQKWEKVLADIVDDGIAAGVFKAVDAARITRQFSALLNGYADKLLVASAPADRQLALDDIDDFIRLLLRAG</sequence>
<feature type="DNA-binding region" description="H-T-H motif" evidence="5">
    <location>
        <begin position="29"/>
        <end position="48"/>
    </location>
</feature>
<evidence type="ECO:0000313" key="7">
    <source>
        <dbReference type="EMBL" id="AIR03513.1"/>
    </source>
</evidence>
<keyword evidence="3 5" id="KW-0238">DNA-binding</keyword>
<dbReference type="SUPFAM" id="SSF48498">
    <property type="entry name" value="Tetracyclin repressor-like, C-terminal domain"/>
    <property type="match status" value="1"/>
</dbReference>
<dbReference type="InterPro" id="IPR009057">
    <property type="entry name" value="Homeodomain-like_sf"/>
</dbReference>
<evidence type="ECO:0000256" key="5">
    <source>
        <dbReference type="PROSITE-ProRule" id="PRU00335"/>
    </source>
</evidence>
<evidence type="ECO:0000256" key="4">
    <source>
        <dbReference type="ARBA" id="ARBA00023163"/>
    </source>
</evidence>
<evidence type="ECO:0000313" key="8">
    <source>
        <dbReference type="Proteomes" id="UP000029481"/>
    </source>
</evidence>
<dbReference type="SUPFAM" id="SSF46689">
    <property type="entry name" value="Homeodomain-like"/>
    <property type="match status" value="1"/>
</dbReference>
<dbReference type="PANTHER" id="PTHR30055">
    <property type="entry name" value="HTH-TYPE TRANSCRIPTIONAL REGULATOR RUTR"/>
    <property type="match status" value="1"/>
</dbReference>